<protein>
    <submittedName>
        <fullName evidence="3">BatA domain-containing protein</fullName>
    </submittedName>
</protein>
<dbReference type="InterPro" id="IPR011933">
    <property type="entry name" value="Double_TM_dom"/>
</dbReference>
<dbReference type="CDD" id="cd03143">
    <property type="entry name" value="A4_beta-galactosidase_middle_domain"/>
    <property type="match status" value="1"/>
</dbReference>
<keyword evidence="1" id="KW-1133">Transmembrane helix</keyword>
<evidence type="ECO:0000256" key="1">
    <source>
        <dbReference type="SAM" id="Phobius"/>
    </source>
</evidence>
<dbReference type="PANTHER" id="PTHR37464:SF1">
    <property type="entry name" value="BLL2463 PROTEIN"/>
    <property type="match status" value="1"/>
</dbReference>
<dbReference type="InterPro" id="IPR024163">
    <property type="entry name" value="Aerotolerance_reg_N"/>
</dbReference>
<dbReference type="Proteomes" id="UP001239462">
    <property type="component" value="Unassembled WGS sequence"/>
</dbReference>
<keyword evidence="1" id="KW-0812">Transmembrane</keyword>
<dbReference type="InterPro" id="IPR029062">
    <property type="entry name" value="Class_I_gatase-like"/>
</dbReference>
<comment type="caution">
    <text evidence="3">The sequence shown here is derived from an EMBL/GenBank/DDBJ whole genome shotgun (WGS) entry which is preliminary data.</text>
</comment>
<evidence type="ECO:0000313" key="3">
    <source>
        <dbReference type="EMBL" id="MDM4016990.1"/>
    </source>
</evidence>
<dbReference type="EMBL" id="JASZZN010000011">
    <property type="protein sequence ID" value="MDM4016990.1"/>
    <property type="molecule type" value="Genomic_DNA"/>
</dbReference>
<accession>A0ABT7PKJ0</accession>
<dbReference type="Pfam" id="PF07584">
    <property type="entry name" value="BatA"/>
    <property type="match status" value="1"/>
</dbReference>
<feature type="domain" description="Aerotolerance regulator N-terminal" evidence="2">
    <location>
        <begin position="1"/>
        <end position="76"/>
    </location>
</feature>
<dbReference type="Gene3D" id="3.40.50.410">
    <property type="entry name" value="von Willebrand factor, type A domain"/>
    <property type="match status" value="1"/>
</dbReference>
<evidence type="ECO:0000313" key="4">
    <source>
        <dbReference type="Proteomes" id="UP001239462"/>
    </source>
</evidence>
<feature type="transmembrane region" description="Helical" evidence="1">
    <location>
        <begin position="668"/>
        <end position="687"/>
    </location>
</feature>
<feature type="transmembrane region" description="Helical" evidence="1">
    <location>
        <begin position="56"/>
        <end position="74"/>
    </location>
</feature>
<dbReference type="PANTHER" id="PTHR37464">
    <property type="entry name" value="BLL2463 PROTEIN"/>
    <property type="match status" value="1"/>
</dbReference>
<gene>
    <name evidence="3" type="ORF">QTN89_16195</name>
</gene>
<dbReference type="SUPFAM" id="SSF52317">
    <property type="entry name" value="Class I glutamine amidotransferase-like"/>
    <property type="match status" value="1"/>
</dbReference>
<name>A0ABT7PKJ0_9BACT</name>
<reference evidence="3 4" key="1">
    <citation type="submission" date="2023-06" db="EMBL/GenBank/DDBJ databases">
        <title>Roseiconus lacunae JC819 isolated from Gulf of Mannar region, Tamil Nadu.</title>
        <authorList>
            <person name="Pk S."/>
            <person name="Ch S."/>
            <person name="Ch V.R."/>
        </authorList>
    </citation>
    <scope>NUCLEOTIDE SEQUENCE [LARGE SCALE GENOMIC DNA]</scope>
    <source>
        <strain evidence="3 4">JC819</strain>
    </source>
</reference>
<dbReference type="SUPFAM" id="SSF53300">
    <property type="entry name" value="vWA-like"/>
    <property type="match status" value="1"/>
</dbReference>
<keyword evidence="4" id="KW-1185">Reference proteome</keyword>
<sequence>MNFIQTGFLIGGVALAIPVLVHLLSRYQVRRVELGTMRFLQEVMQDGAQRRKIRRWLLLLTRLACVAALVMLFARPYLPEFVRRDGDRLRVILVDQSASMGMPGENGRLIDDAVAKANEVASQLGTDAKILWAWFDSEVHPVDTESGRVSAPRGIVGGTDFLTALSWARDQVDAFPDSIADVVLISDLQQAGMASDLVETSTLAMPADVPVRVIDVGRVAASNLAVTAAMPTSTRTSPDQDTVINVTLFNYGTLPMEEIPMTGTAESGGRTVRLKKSINIPGEQAQELSFDFGTLQPGVWQFTFQLDVEDDLAIDNRRITAIEVGQPESVLVIDGGTQDEAVMGESFYVSAALRQSKTAAISAESEANAAPTAAQRFSPEVVYLFEDSLPDLRPTRYPLVVVANSASLPRVSIGRLERYVEAGGRLLVFAGEDSDQQDQTSDIWDGSALTPGQIGQVRSSGAMPFRVGQFDSSSSMLTLFADPQQGDLGRLAFNRILEVQPAELTSVLASFDDQLPALTQHKYGNGNVVWFLSSADASWGPWTTSPLYLPLVHQMAADLLHLTGEGKIRFRSIGNDRNLIASDARSPQITRVSTDASRSVVSSQLTFDRPGFESGDGGVLYVVNATAQESDTTRIPVDQFASHFKFTLAESDSGEVAKIVRDEHKRELWPWVAALAALLMLTEYFLANRTTA</sequence>
<keyword evidence="1" id="KW-0472">Membrane</keyword>
<evidence type="ECO:0000259" key="2">
    <source>
        <dbReference type="Pfam" id="PF07584"/>
    </source>
</evidence>
<dbReference type="RefSeq" id="WP_289164535.1">
    <property type="nucleotide sequence ID" value="NZ_JASZZN010000011.1"/>
</dbReference>
<organism evidence="3 4">
    <name type="scientific">Roseiconus lacunae</name>
    <dbReference type="NCBI Taxonomy" id="2605694"/>
    <lineage>
        <taxon>Bacteria</taxon>
        <taxon>Pseudomonadati</taxon>
        <taxon>Planctomycetota</taxon>
        <taxon>Planctomycetia</taxon>
        <taxon>Pirellulales</taxon>
        <taxon>Pirellulaceae</taxon>
        <taxon>Roseiconus</taxon>
    </lineage>
</organism>
<proteinExistence type="predicted"/>
<dbReference type="Gene3D" id="3.40.50.880">
    <property type="match status" value="1"/>
</dbReference>
<dbReference type="NCBIfam" id="TIGR02226">
    <property type="entry name" value="two_anch"/>
    <property type="match status" value="1"/>
</dbReference>
<feature type="transmembrane region" description="Helical" evidence="1">
    <location>
        <begin position="6"/>
        <end position="24"/>
    </location>
</feature>
<dbReference type="InterPro" id="IPR036465">
    <property type="entry name" value="vWFA_dom_sf"/>
</dbReference>